<dbReference type="GeneID" id="57477910"/>
<dbReference type="Proteomes" id="UP000013940">
    <property type="component" value="Chromosome"/>
</dbReference>
<dbReference type="Pfam" id="PF00367">
    <property type="entry name" value="PTS_EIIB"/>
    <property type="match status" value="1"/>
</dbReference>
<reference evidence="2" key="1">
    <citation type="journal article" date="2014" name="Genome Announc.">
        <title>Full-genome sequence of the plant growth-promoting bacterium Pseudomonas protegens CHA0.</title>
        <authorList>
            <person name="Jousset A."/>
            <person name="Schuldes J."/>
            <person name="Keel C."/>
            <person name="Maurhofer M."/>
            <person name="Daniel R."/>
            <person name="Scheu S."/>
            <person name="Thuermer A."/>
        </authorList>
    </citation>
    <scope>NUCLEOTIDE SEQUENCE [LARGE SCALE GENOMIC DNA]</scope>
    <source>
        <strain evidence="2">DSM 19095 / LMG 27888 / CFBP 6595 / CHA0</strain>
    </source>
</reference>
<dbReference type="Gene3D" id="3.30.1360.60">
    <property type="entry name" value="Glucose permease domain IIB"/>
    <property type="match status" value="1"/>
</dbReference>
<evidence type="ECO:0000313" key="2">
    <source>
        <dbReference type="Proteomes" id="UP000013940"/>
    </source>
</evidence>
<dbReference type="GO" id="GO:0008982">
    <property type="term" value="F:protein-N(PI)-phosphohistidine-sugar phosphotransferase activity"/>
    <property type="evidence" value="ECO:0007669"/>
    <property type="project" value="InterPro"/>
</dbReference>
<gene>
    <name evidence="1" type="ORF">PFLCHA0_c49130</name>
</gene>
<dbReference type="InterPro" id="IPR018113">
    <property type="entry name" value="PTrfase_EIIB_Cys"/>
</dbReference>
<dbReference type="GO" id="GO:0009401">
    <property type="term" value="P:phosphoenolpyruvate-dependent sugar phosphotransferase system"/>
    <property type="evidence" value="ECO:0007669"/>
    <property type="project" value="InterPro"/>
</dbReference>
<proteinExistence type="predicted"/>
<accession>A0A2C9ESM3</accession>
<protein>
    <submittedName>
        <fullName evidence="1">GlcA</fullName>
    </submittedName>
</protein>
<dbReference type="InterPro" id="IPR036878">
    <property type="entry name" value="Glu_permease_IIB"/>
</dbReference>
<dbReference type="AlphaFoldDB" id="A0A2C9ESM3"/>
<dbReference type="eggNOG" id="ENOG50305X2">
    <property type="taxonomic scope" value="Bacteria"/>
</dbReference>
<name>A0A2C9ESM3_PSEPH</name>
<dbReference type="EMBL" id="CP003190">
    <property type="protein sequence ID" value="AGL86663.1"/>
    <property type="molecule type" value="Genomic_DNA"/>
</dbReference>
<dbReference type="HOGENOM" id="CLU_2410946_0_0_6"/>
<evidence type="ECO:0000313" key="1">
    <source>
        <dbReference type="EMBL" id="AGL86663.1"/>
    </source>
</evidence>
<sequence>MFEKLQRAFWKALTPDLIPDQPKAPRANGNVLNDAMLAALGGSANIKSQQPLALTRLRLELHDPQLLDSSALRVAGVPAVMPLAGGVVHLLLGLQG</sequence>
<dbReference type="SUPFAM" id="SSF55604">
    <property type="entry name" value="Glucose permease domain IIB"/>
    <property type="match status" value="1"/>
</dbReference>
<dbReference type="KEGG" id="pprc:PFLCHA0_c49130"/>
<dbReference type="RefSeq" id="WP_011063183.1">
    <property type="nucleotide sequence ID" value="NC_021237.1"/>
</dbReference>
<organism evidence="1 2">
    <name type="scientific">Pseudomonas protegens (strain DSM 19095 / LMG 27888 / CFBP 6595 / CHA0)</name>
    <dbReference type="NCBI Taxonomy" id="1124983"/>
    <lineage>
        <taxon>Bacteria</taxon>
        <taxon>Pseudomonadati</taxon>
        <taxon>Pseudomonadota</taxon>
        <taxon>Gammaproteobacteria</taxon>
        <taxon>Pseudomonadales</taxon>
        <taxon>Pseudomonadaceae</taxon>
        <taxon>Pseudomonas</taxon>
    </lineage>
</organism>